<proteinExistence type="predicted"/>
<sequence length="532" mass="60934">MRNSRFNKLRRAAQKATERVETVERTISYSQNNQVHHDSESLYYSSDTESATSDQCCNKSCSEESDSETRSDDNFHIRAALRNWSLNNNITHQATTELLKILKQHTCFSDIPKDARTLLSTPKSTRVKKLPPGDYVGFDWVSTLKQILQKASYDGDCCKLHINIDGIPIYHSSQKQFWPVLANVVGLKPVFAIGIYSGEGKPANVDDFLEPFVRTYLQVHENGITIDNKLVRVLISAFICDAPARALISGVKSHTGYYSWKVLSKHHVENTILRELPVDLVSSIPLEYMHLICLGVVRKLIYLWTKGKKSPGRICRSSIEKLNNRLGNIRRHTPAEFSRKPRSLKEIDHWKATELRQFLFYTGPVILRGILDDDHYLHFLSLSVAASILQNRALHISYNNYASELLQYFVKCFGKLYGKQYISYNVHGLIHVAEDCKQHGTLEDYSGFKFENHLQYIKRLVRAPNLPLQQVHNRIGELERAETLDLTNDCTADTLKQQWECDFKADFPNGVHFRVCVTTDFTLKITSGNNCF</sequence>
<name>A0A1D2M2T3_ORCCI</name>
<reference evidence="1 2" key="1">
    <citation type="journal article" date="2016" name="Genome Biol. Evol.">
        <title>Gene Family Evolution Reflects Adaptation to Soil Environmental Stressors in the Genome of the Collembolan Orchesella cincta.</title>
        <authorList>
            <person name="Faddeeva-Vakhrusheva A."/>
            <person name="Derks M.F."/>
            <person name="Anvar S.Y."/>
            <person name="Agamennone V."/>
            <person name="Suring W."/>
            <person name="Smit S."/>
            <person name="van Straalen N.M."/>
            <person name="Roelofs D."/>
        </authorList>
    </citation>
    <scope>NUCLEOTIDE SEQUENCE [LARGE SCALE GENOMIC DNA]</scope>
    <source>
        <tissue evidence="1">Mixed pool</tissue>
    </source>
</reference>
<accession>A0A1D2M2T3</accession>
<dbReference type="EMBL" id="LJIJ01005858">
    <property type="protein sequence ID" value="ODM87221.1"/>
    <property type="molecule type" value="Genomic_DNA"/>
</dbReference>
<protein>
    <recommendedName>
        <fullName evidence="3">DUF4218 domain-containing protein</fullName>
    </recommendedName>
</protein>
<dbReference type="OrthoDB" id="7549170at2759"/>
<dbReference type="AlphaFoldDB" id="A0A1D2M2T3"/>
<evidence type="ECO:0008006" key="3">
    <source>
        <dbReference type="Google" id="ProtNLM"/>
    </source>
</evidence>
<gene>
    <name evidence="1" type="ORF">Ocin01_19461</name>
</gene>
<keyword evidence="2" id="KW-1185">Reference proteome</keyword>
<dbReference type="Proteomes" id="UP000094527">
    <property type="component" value="Unassembled WGS sequence"/>
</dbReference>
<organism evidence="1 2">
    <name type="scientific">Orchesella cincta</name>
    <name type="common">Springtail</name>
    <name type="synonym">Podura cincta</name>
    <dbReference type="NCBI Taxonomy" id="48709"/>
    <lineage>
        <taxon>Eukaryota</taxon>
        <taxon>Metazoa</taxon>
        <taxon>Ecdysozoa</taxon>
        <taxon>Arthropoda</taxon>
        <taxon>Hexapoda</taxon>
        <taxon>Collembola</taxon>
        <taxon>Entomobryomorpha</taxon>
        <taxon>Entomobryoidea</taxon>
        <taxon>Orchesellidae</taxon>
        <taxon>Orchesellinae</taxon>
        <taxon>Orchesella</taxon>
    </lineage>
</organism>
<dbReference type="PANTHER" id="PTHR33053">
    <property type="entry name" value="PROTEIN, PUTATIVE-RELATED"/>
    <property type="match status" value="1"/>
</dbReference>
<evidence type="ECO:0000313" key="2">
    <source>
        <dbReference type="Proteomes" id="UP000094527"/>
    </source>
</evidence>
<comment type="caution">
    <text evidence="1">The sequence shown here is derived from an EMBL/GenBank/DDBJ whole genome shotgun (WGS) entry which is preliminary data.</text>
</comment>
<evidence type="ECO:0000313" key="1">
    <source>
        <dbReference type="EMBL" id="ODM87221.1"/>
    </source>
</evidence>
<dbReference type="OMA" id="CKLHINI"/>
<dbReference type="PANTHER" id="PTHR33053:SF24">
    <property type="entry name" value="TRANSPOSASE DOMAIN-CONTAINING PROTEIN"/>
    <property type="match status" value="1"/>
</dbReference>